<dbReference type="RefSeq" id="WP_379564327.1">
    <property type="nucleotide sequence ID" value="NZ_JBHSQK010000007.1"/>
</dbReference>
<dbReference type="SUPFAM" id="SSF51735">
    <property type="entry name" value="NAD(P)-binding Rossmann-fold domains"/>
    <property type="match status" value="1"/>
</dbReference>
<dbReference type="PANTHER" id="PTHR43401:SF2">
    <property type="entry name" value="L-THREONINE 3-DEHYDROGENASE"/>
    <property type="match status" value="1"/>
</dbReference>
<comment type="caution">
    <text evidence="8">The sequence shown here is derived from an EMBL/GenBank/DDBJ whole genome shotgun (WGS) entry which is preliminary data.</text>
</comment>
<evidence type="ECO:0000256" key="2">
    <source>
        <dbReference type="ARBA" id="ARBA00022723"/>
    </source>
</evidence>
<sequence length="365" mass="37484">MKGEAMRAVVLHARGDLRVEERARPHPGPGEVLLRVTAAGVCGSDAGELDHGPVLTPLTTPHPVTRHEGPLVLGHEIGGRVEILGPGVAGLRIGQLVACGAGVSCGRCDHCAAGRTNLCDRYWTLGLSTHGGLAEYVVAPASVCLPVDPDRVSEHAAGLVQPMSIAVHASRCGRPTSDDHVVVVGAGGIGAFLVAALAQHTGPRSLRLVEPNPARREVALGLGATSAHEDAGSLRAAAAPVDVVYEVSGTPAGLRTALGTVRRGGRVVLVGLQRPGTAPDDLLLDVSRTELELVGTNAHTFAADFTVAAELIARRGDWSLVAPRVHPLEAAATVVDALAHGGGTTIKELFDPRVGRPVEAGYGTA</sequence>
<evidence type="ECO:0000256" key="3">
    <source>
        <dbReference type="ARBA" id="ARBA00022833"/>
    </source>
</evidence>
<evidence type="ECO:0000259" key="6">
    <source>
        <dbReference type="Pfam" id="PF00107"/>
    </source>
</evidence>
<gene>
    <name evidence="8" type="ORF">ACFQH9_04100</name>
</gene>
<dbReference type="InterPro" id="IPR036291">
    <property type="entry name" value="NAD(P)-bd_dom_sf"/>
</dbReference>
<dbReference type="Pfam" id="PF00107">
    <property type="entry name" value="ADH_zinc_N"/>
    <property type="match status" value="1"/>
</dbReference>
<dbReference type="Pfam" id="PF08240">
    <property type="entry name" value="ADH_N"/>
    <property type="match status" value="1"/>
</dbReference>
<dbReference type="SUPFAM" id="SSF50129">
    <property type="entry name" value="GroES-like"/>
    <property type="match status" value="1"/>
</dbReference>
<evidence type="ECO:0000256" key="1">
    <source>
        <dbReference type="ARBA" id="ARBA00001947"/>
    </source>
</evidence>
<keyword evidence="2 5" id="KW-0479">Metal-binding</keyword>
<feature type="domain" description="Alcohol dehydrogenase-like N-terminal" evidence="7">
    <location>
        <begin position="28"/>
        <end position="147"/>
    </location>
</feature>
<comment type="similarity">
    <text evidence="5">Belongs to the zinc-containing alcohol dehydrogenase family.</text>
</comment>
<evidence type="ECO:0000259" key="7">
    <source>
        <dbReference type="Pfam" id="PF08240"/>
    </source>
</evidence>
<keyword evidence="9" id="KW-1185">Reference proteome</keyword>
<organism evidence="8 9">
    <name type="scientific">Pseudonocardia lutea</name>
    <dbReference type="NCBI Taxonomy" id="2172015"/>
    <lineage>
        <taxon>Bacteria</taxon>
        <taxon>Bacillati</taxon>
        <taxon>Actinomycetota</taxon>
        <taxon>Actinomycetes</taxon>
        <taxon>Pseudonocardiales</taxon>
        <taxon>Pseudonocardiaceae</taxon>
        <taxon>Pseudonocardia</taxon>
    </lineage>
</organism>
<dbReference type="Gene3D" id="3.40.50.720">
    <property type="entry name" value="NAD(P)-binding Rossmann-like Domain"/>
    <property type="match status" value="1"/>
</dbReference>
<dbReference type="InterPro" id="IPR013154">
    <property type="entry name" value="ADH-like_N"/>
</dbReference>
<keyword evidence="4" id="KW-0560">Oxidoreductase</keyword>
<keyword evidence="3 5" id="KW-0862">Zinc</keyword>
<reference evidence="9" key="1">
    <citation type="journal article" date="2019" name="Int. J. Syst. Evol. Microbiol.">
        <title>The Global Catalogue of Microorganisms (GCM) 10K type strain sequencing project: providing services to taxonomists for standard genome sequencing and annotation.</title>
        <authorList>
            <consortium name="The Broad Institute Genomics Platform"/>
            <consortium name="The Broad Institute Genome Sequencing Center for Infectious Disease"/>
            <person name="Wu L."/>
            <person name="Ma J."/>
        </authorList>
    </citation>
    <scope>NUCLEOTIDE SEQUENCE [LARGE SCALE GENOMIC DNA]</scope>
    <source>
        <strain evidence="9">CGMCC 4.7397</strain>
    </source>
</reference>
<dbReference type="Gene3D" id="3.90.180.10">
    <property type="entry name" value="Medium-chain alcohol dehydrogenases, catalytic domain"/>
    <property type="match status" value="1"/>
</dbReference>
<accession>A0ABW1I474</accession>
<evidence type="ECO:0000256" key="5">
    <source>
        <dbReference type="RuleBase" id="RU361277"/>
    </source>
</evidence>
<evidence type="ECO:0000256" key="4">
    <source>
        <dbReference type="ARBA" id="ARBA00023002"/>
    </source>
</evidence>
<evidence type="ECO:0000313" key="9">
    <source>
        <dbReference type="Proteomes" id="UP001596119"/>
    </source>
</evidence>
<dbReference type="InterPro" id="IPR002328">
    <property type="entry name" value="ADH_Zn_CS"/>
</dbReference>
<comment type="cofactor">
    <cofactor evidence="1 5">
        <name>Zn(2+)</name>
        <dbReference type="ChEBI" id="CHEBI:29105"/>
    </cofactor>
</comment>
<name>A0ABW1I474_9PSEU</name>
<evidence type="ECO:0000313" key="8">
    <source>
        <dbReference type="EMBL" id="MFC5947456.1"/>
    </source>
</evidence>
<dbReference type="InterPro" id="IPR011032">
    <property type="entry name" value="GroES-like_sf"/>
</dbReference>
<dbReference type="Proteomes" id="UP001596119">
    <property type="component" value="Unassembled WGS sequence"/>
</dbReference>
<protein>
    <submittedName>
        <fullName evidence="8">Zinc-binding dehydrogenase</fullName>
    </submittedName>
</protein>
<dbReference type="InterPro" id="IPR050129">
    <property type="entry name" value="Zn_alcohol_dh"/>
</dbReference>
<dbReference type="PROSITE" id="PS00059">
    <property type="entry name" value="ADH_ZINC"/>
    <property type="match status" value="1"/>
</dbReference>
<feature type="domain" description="Alcohol dehydrogenase-like C-terminal" evidence="6">
    <location>
        <begin position="188"/>
        <end position="313"/>
    </location>
</feature>
<dbReference type="EMBL" id="JBHSQK010000007">
    <property type="protein sequence ID" value="MFC5947456.1"/>
    <property type="molecule type" value="Genomic_DNA"/>
</dbReference>
<dbReference type="PANTHER" id="PTHR43401">
    <property type="entry name" value="L-THREONINE 3-DEHYDROGENASE"/>
    <property type="match status" value="1"/>
</dbReference>
<proteinExistence type="inferred from homology"/>
<dbReference type="InterPro" id="IPR013149">
    <property type="entry name" value="ADH-like_C"/>
</dbReference>